<evidence type="ECO:0000313" key="2">
    <source>
        <dbReference type="EMBL" id="GFD48264.1"/>
    </source>
</evidence>
<dbReference type="AlphaFoldDB" id="A0A699WUV0"/>
<accession>A0A699WUV0</accession>
<protein>
    <submittedName>
        <fullName evidence="2">Uncharacterized protein</fullName>
    </submittedName>
</protein>
<dbReference type="EMBL" id="BKCJ011718619">
    <property type="protein sequence ID" value="GFD48264.1"/>
    <property type="molecule type" value="Genomic_DNA"/>
</dbReference>
<reference evidence="2" key="1">
    <citation type="journal article" date="2019" name="Sci. Rep.">
        <title>Draft genome of Tanacetum cinerariifolium, the natural source of mosquito coil.</title>
        <authorList>
            <person name="Yamashiro T."/>
            <person name="Shiraishi A."/>
            <person name="Satake H."/>
            <person name="Nakayama K."/>
        </authorList>
    </citation>
    <scope>NUCLEOTIDE SEQUENCE</scope>
</reference>
<sequence>LRSPSHCRYAGPSWLPAGGRPAPAPATEPRTGCAPGPAPT</sequence>
<feature type="compositionally biased region" description="Low complexity" evidence="1">
    <location>
        <begin position="16"/>
        <end position="32"/>
    </location>
</feature>
<organism evidence="2">
    <name type="scientific">Tanacetum cinerariifolium</name>
    <name type="common">Dalmatian daisy</name>
    <name type="synonym">Chrysanthemum cinerariifolium</name>
    <dbReference type="NCBI Taxonomy" id="118510"/>
    <lineage>
        <taxon>Eukaryota</taxon>
        <taxon>Viridiplantae</taxon>
        <taxon>Streptophyta</taxon>
        <taxon>Embryophyta</taxon>
        <taxon>Tracheophyta</taxon>
        <taxon>Spermatophyta</taxon>
        <taxon>Magnoliopsida</taxon>
        <taxon>eudicotyledons</taxon>
        <taxon>Gunneridae</taxon>
        <taxon>Pentapetalae</taxon>
        <taxon>asterids</taxon>
        <taxon>campanulids</taxon>
        <taxon>Asterales</taxon>
        <taxon>Asteraceae</taxon>
        <taxon>Asteroideae</taxon>
        <taxon>Anthemideae</taxon>
        <taxon>Anthemidinae</taxon>
        <taxon>Tanacetum</taxon>
    </lineage>
</organism>
<gene>
    <name evidence="2" type="ORF">Tci_920233</name>
</gene>
<evidence type="ECO:0000256" key="1">
    <source>
        <dbReference type="SAM" id="MobiDB-lite"/>
    </source>
</evidence>
<feature type="region of interest" description="Disordered" evidence="1">
    <location>
        <begin position="1"/>
        <end position="40"/>
    </location>
</feature>
<name>A0A699WUV0_TANCI</name>
<proteinExistence type="predicted"/>
<comment type="caution">
    <text evidence="2">The sequence shown here is derived from an EMBL/GenBank/DDBJ whole genome shotgun (WGS) entry which is preliminary data.</text>
</comment>
<feature type="non-terminal residue" evidence="2">
    <location>
        <position position="1"/>
    </location>
</feature>